<protein>
    <submittedName>
        <fullName evidence="1">Uncharacterized protein</fullName>
    </submittedName>
</protein>
<evidence type="ECO:0000313" key="2">
    <source>
        <dbReference type="Proteomes" id="UP000799755"/>
    </source>
</evidence>
<proteinExistence type="predicted"/>
<accession>A0ACB6QQC8</accession>
<reference evidence="1" key="1">
    <citation type="journal article" date="2020" name="Stud. Mycol.">
        <title>101 Dothideomycetes genomes: a test case for predicting lifestyles and emergence of pathogens.</title>
        <authorList>
            <person name="Haridas S."/>
            <person name="Albert R."/>
            <person name="Binder M."/>
            <person name="Bloem J."/>
            <person name="Labutti K."/>
            <person name="Salamov A."/>
            <person name="Andreopoulos B."/>
            <person name="Baker S."/>
            <person name="Barry K."/>
            <person name="Bills G."/>
            <person name="Bluhm B."/>
            <person name="Cannon C."/>
            <person name="Castanera R."/>
            <person name="Culley D."/>
            <person name="Daum C."/>
            <person name="Ezra D."/>
            <person name="Gonzalez J."/>
            <person name="Henrissat B."/>
            <person name="Kuo A."/>
            <person name="Liang C."/>
            <person name="Lipzen A."/>
            <person name="Lutzoni F."/>
            <person name="Magnuson J."/>
            <person name="Mondo S."/>
            <person name="Nolan M."/>
            <person name="Ohm R."/>
            <person name="Pangilinan J."/>
            <person name="Park H.-J."/>
            <person name="Ramirez L."/>
            <person name="Alfaro M."/>
            <person name="Sun H."/>
            <person name="Tritt A."/>
            <person name="Yoshinaga Y."/>
            <person name="Zwiers L.-H."/>
            <person name="Turgeon B."/>
            <person name="Goodwin S."/>
            <person name="Spatafora J."/>
            <person name="Crous P."/>
            <person name="Grigoriev I."/>
        </authorList>
    </citation>
    <scope>NUCLEOTIDE SEQUENCE</scope>
    <source>
        <strain evidence="1">ATCC 200398</strain>
    </source>
</reference>
<evidence type="ECO:0000313" key="1">
    <source>
        <dbReference type="EMBL" id="KAF2469095.1"/>
    </source>
</evidence>
<dbReference type="Proteomes" id="UP000799755">
    <property type="component" value="Unassembled WGS sequence"/>
</dbReference>
<name>A0ACB6QQC8_9PLEO</name>
<comment type="caution">
    <text evidence="1">The sequence shown here is derived from an EMBL/GenBank/DDBJ whole genome shotgun (WGS) entry which is preliminary data.</text>
</comment>
<keyword evidence="2" id="KW-1185">Reference proteome</keyword>
<gene>
    <name evidence="1" type="ORF">BDR25DRAFT_356880</name>
</gene>
<sequence length="217" mass="24861">MTLEDYANACLFGRYEVKDWDELGSAAEIEQRLYDHTMELELGMPSFTKLYIRKTGSRIHFSLPSAEPIPYYRLHRNFTISTANFENSMICQTRSLTSFQVPTLFPFLIIIYSPPPNTNTHTSIKILRTSRTLRKTAEDNRETDTVPPNTHNELVTRIEGREIKYVDEWMSGRVAAEYGAEELEYGPHFCCFKTNVRMNSPAYMPDGNAVSIRVAGG</sequence>
<organism evidence="1 2">
    <name type="scientific">Lindgomyces ingoldianus</name>
    <dbReference type="NCBI Taxonomy" id="673940"/>
    <lineage>
        <taxon>Eukaryota</taxon>
        <taxon>Fungi</taxon>
        <taxon>Dikarya</taxon>
        <taxon>Ascomycota</taxon>
        <taxon>Pezizomycotina</taxon>
        <taxon>Dothideomycetes</taxon>
        <taxon>Pleosporomycetidae</taxon>
        <taxon>Pleosporales</taxon>
        <taxon>Lindgomycetaceae</taxon>
        <taxon>Lindgomyces</taxon>
    </lineage>
</organism>
<dbReference type="EMBL" id="MU003513">
    <property type="protein sequence ID" value="KAF2469095.1"/>
    <property type="molecule type" value="Genomic_DNA"/>
</dbReference>